<reference evidence="4 5" key="1">
    <citation type="journal article" date="2016" name="Sci. Rep.">
        <title>Metabolic traits of an uncultured archaeal lineage -MSBL1- from brine pools of the Red Sea.</title>
        <authorList>
            <person name="Mwirichia R."/>
            <person name="Alam I."/>
            <person name="Rashid M."/>
            <person name="Vinu M."/>
            <person name="Ba-Alawi W."/>
            <person name="Anthony Kamau A."/>
            <person name="Kamanda Ngugi D."/>
            <person name="Goker M."/>
            <person name="Klenk H.P."/>
            <person name="Bajic V."/>
            <person name="Stingl U."/>
        </authorList>
    </citation>
    <scope>NUCLEOTIDE SEQUENCE [LARGE SCALE GENOMIC DNA]</scope>
    <source>
        <strain evidence="4">SCGC-AAA382A03</strain>
    </source>
</reference>
<dbReference type="Gene3D" id="1.10.275.10">
    <property type="entry name" value="Fumarase/aspartase (N-terminal domain)"/>
    <property type="match status" value="1"/>
</dbReference>
<keyword evidence="5" id="KW-1185">Reference proteome</keyword>
<evidence type="ECO:0000259" key="2">
    <source>
        <dbReference type="Pfam" id="PF00206"/>
    </source>
</evidence>
<feature type="domain" description="Argininosuccinate lyase C-terminal" evidence="3">
    <location>
        <begin position="362"/>
        <end position="415"/>
    </location>
</feature>
<dbReference type="AlphaFoldDB" id="A0A133VGH5"/>
<proteinExistence type="inferred from homology"/>
<dbReference type="GO" id="GO:0005829">
    <property type="term" value="C:cytosol"/>
    <property type="evidence" value="ECO:0007669"/>
    <property type="project" value="TreeGrafter"/>
</dbReference>
<evidence type="ECO:0000313" key="4">
    <source>
        <dbReference type="EMBL" id="KXB05534.1"/>
    </source>
</evidence>
<protein>
    <recommendedName>
        <fullName evidence="1">Argininosuccinate lyase</fullName>
        <ecNumber evidence="1">4.3.2.1</ecNumber>
    </recommendedName>
</protein>
<gene>
    <name evidence="4" type="ORF">AKJ49_00550</name>
</gene>
<dbReference type="InterPro" id="IPR029419">
    <property type="entry name" value="Arg_succ_lyase_C"/>
</dbReference>
<dbReference type="Pfam" id="PF14698">
    <property type="entry name" value="ASL_C2"/>
    <property type="match status" value="1"/>
</dbReference>
<accession>A0A133VGH5</accession>
<dbReference type="HAMAP" id="MF_00006">
    <property type="entry name" value="Arg_succ_lyase"/>
    <property type="match status" value="1"/>
</dbReference>
<dbReference type="InterPro" id="IPR022761">
    <property type="entry name" value="Fumarate_lyase_N"/>
</dbReference>
<sequence>MHRDGRFEKSMDPDAAKYSASLKEDLRIFKAVVQINKAHVKMLKKEKIIDEKDADQILNALSKLEKKTPSELDLRPELEDIHMVVEEYVKNETGEETGGKLHTAKSRNDQVATAVRMVLKKDILKIEELILETIEELKKLADKNVDTIMPGYTHLQVAEPTTFAHYLLSYIQTLFRDLERLEEAYKQTDQCPLGACAFAGTSFPINRKTTSELLGFREVMRNTMDAVSSRDFALQTMSALSILMTNLSRFSEEIILWGSAEFDMIEIPDEFSSTSSIMPQKKNPVIPELERAKCGRIVGNLTGGLNIMKNLPQAYNLGLQELTPLLWDSIDQAKSTLNVMKKLIAKLEPKPKNMQRNAKEGFPTATELANIIVKQTDTPFRKAHQIVGQLSAIASEKNKSTQDLTIEDLREASKKIL</sequence>
<evidence type="ECO:0000259" key="3">
    <source>
        <dbReference type="Pfam" id="PF14698"/>
    </source>
</evidence>
<dbReference type="InterPro" id="IPR009049">
    <property type="entry name" value="Argininosuccinate_lyase"/>
</dbReference>
<organism evidence="4 5">
    <name type="scientific">candidate division MSBL1 archaeon SCGC-AAA382A03</name>
    <dbReference type="NCBI Taxonomy" id="1698278"/>
    <lineage>
        <taxon>Archaea</taxon>
        <taxon>Methanobacteriati</taxon>
        <taxon>Methanobacteriota</taxon>
        <taxon>candidate division MSBL1</taxon>
    </lineage>
</organism>
<dbReference type="NCBIfam" id="TIGR00838">
    <property type="entry name" value="argH"/>
    <property type="match status" value="1"/>
</dbReference>
<dbReference type="PANTHER" id="PTHR43814:SF1">
    <property type="entry name" value="ARGININOSUCCINATE LYASE"/>
    <property type="match status" value="1"/>
</dbReference>
<comment type="caution">
    <text evidence="4">The sequence shown here is derived from an EMBL/GenBank/DDBJ whole genome shotgun (WGS) entry which is preliminary data.</text>
</comment>
<dbReference type="Gene3D" id="1.20.200.10">
    <property type="entry name" value="Fumarase/aspartase (Central domain)"/>
    <property type="match status" value="1"/>
</dbReference>
<dbReference type="Pfam" id="PF00206">
    <property type="entry name" value="Lyase_1"/>
    <property type="match status" value="1"/>
</dbReference>
<evidence type="ECO:0000256" key="1">
    <source>
        <dbReference type="NCBIfam" id="TIGR00838"/>
    </source>
</evidence>
<dbReference type="InterPro" id="IPR008948">
    <property type="entry name" value="L-Aspartase-like"/>
</dbReference>
<evidence type="ECO:0000313" key="5">
    <source>
        <dbReference type="Proteomes" id="UP000070549"/>
    </source>
</evidence>
<dbReference type="GO" id="GO:0004056">
    <property type="term" value="F:argininosuccinate lyase activity"/>
    <property type="evidence" value="ECO:0007669"/>
    <property type="project" value="UniProtKB-UniRule"/>
</dbReference>
<dbReference type="Proteomes" id="UP000070549">
    <property type="component" value="Unassembled WGS sequence"/>
</dbReference>
<dbReference type="CDD" id="cd01359">
    <property type="entry name" value="Argininosuccinate_lyase"/>
    <property type="match status" value="1"/>
</dbReference>
<dbReference type="PATRIC" id="fig|1698278.3.peg.8"/>
<dbReference type="EC" id="4.3.2.1" evidence="1"/>
<dbReference type="EMBL" id="LHYC01000010">
    <property type="protein sequence ID" value="KXB05534.1"/>
    <property type="molecule type" value="Genomic_DNA"/>
</dbReference>
<dbReference type="GO" id="GO:0042450">
    <property type="term" value="P:L-arginine biosynthetic process via ornithine"/>
    <property type="evidence" value="ECO:0007669"/>
    <property type="project" value="UniProtKB-UniRule"/>
</dbReference>
<dbReference type="PANTHER" id="PTHR43814">
    <property type="entry name" value="ARGININOSUCCINATE LYASE"/>
    <property type="match status" value="1"/>
</dbReference>
<dbReference type="PRINTS" id="PR00145">
    <property type="entry name" value="ARGSUCLYASE"/>
</dbReference>
<name>A0A133VGH5_9EURY</name>
<feature type="domain" description="Fumarate lyase N-terminal" evidence="2">
    <location>
        <begin position="5"/>
        <end position="299"/>
    </location>
</feature>
<dbReference type="Gene3D" id="1.10.40.30">
    <property type="entry name" value="Fumarase/aspartase (C-terminal domain)"/>
    <property type="match status" value="1"/>
</dbReference>
<dbReference type="SUPFAM" id="SSF48557">
    <property type="entry name" value="L-aspartase-like"/>
    <property type="match status" value="1"/>
</dbReference>
<dbReference type="InterPro" id="IPR024083">
    <property type="entry name" value="Fumarase/histidase_N"/>
</dbReference>
<feature type="non-terminal residue" evidence="4">
    <location>
        <position position="417"/>
    </location>
</feature>
<dbReference type="InterPro" id="IPR000362">
    <property type="entry name" value="Fumarate_lyase_fam"/>
</dbReference>
<dbReference type="PRINTS" id="PR00149">
    <property type="entry name" value="FUMRATELYASE"/>
</dbReference>